<evidence type="ECO:0000256" key="7">
    <source>
        <dbReference type="SAM" id="Phobius"/>
    </source>
</evidence>
<evidence type="ECO:0000313" key="8">
    <source>
        <dbReference type="EMBL" id="MBP1931288.1"/>
    </source>
</evidence>
<dbReference type="PANTHER" id="PTHR43663:SF1">
    <property type="entry name" value="CHROMATE TRANSPORTER"/>
    <property type="match status" value="1"/>
</dbReference>
<evidence type="ECO:0000313" key="9">
    <source>
        <dbReference type="Proteomes" id="UP001519343"/>
    </source>
</evidence>
<feature type="transmembrane region" description="Helical" evidence="7">
    <location>
        <begin position="161"/>
        <end position="177"/>
    </location>
</feature>
<evidence type="ECO:0000256" key="6">
    <source>
        <dbReference type="ARBA" id="ARBA00023136"/>
    </source>
</evidence>
<dbReference type="InterPro" id="IPR003370">
    <property type="entry name" value="Chromate_transpt"/>
</dbReference>
<dbReference type="EMBL" id="JAGGKT010000002">
    <property type="protein sequence ID" value="MBP1931288.1"/>
    <property type="molecule type" value="Genomic_DNA"/>
</dbReference>
<evidence type="ECO:0000256" key="1">
    <source>
        <dbReference type="ARBA" id="ARBA00004651"/>
    </source>
</evidence>
<keyword evidence="3" id="KW-1003">Cell membrane</keyword>
<keyword evidence="9" id="KW-1185">Reference proteome</keyword>
<feature type="transmembrane region" description="Helical" evidence="7">
    <location>
        <begin position="106"/>
        <end position="130"/>
    </location>
</feature>
<sequence length="197" mass="21628">MSFKDLFVSFFRTGILGYGGGPSVIPLIRYETIDKYNWMDDKEFTDVFALANALPGPIATKMATYIGYRVGGAIGAMVALLAHIMPTAFLLIFILGGLYAFNQSSIVMGMIIAVSPVIGMMLGLMAYEFLKKSWKGLGKTLSIVMILISLGLLQLLGVHPAIVITLFILSACTKIFYQNRKYRKASQHPTMNRSVGK</sequence>
<dbReference type="Pfam" id="PF02417">
    <property type="entry name" value="Chromate_transp"/>
    <property type="match status" value="1"/>
</dbReference>
<dbReference type="RefSeq" id="WP_209809357.1">
    <property type="nucleotide sequence ID" value="NZ_JAGGKT010000002.1"/>
</dbReference>
<dbReference type="PANTHER" id="PTHR43663">
    <property type="entry name" value="CHROMATE TRANSPORT PROTEIN-RELATED"/>
    <property type="match status" value="1"/>
</dbReference>
<comment type="similarity">
    <text evidence="2">Belongs to the chromate ion transporter (CHR) (TC 2.A.51) family.</text>
</comment>
<evidence type="ECO:0000256" key="3">
    <source>
        <dbReference type="ARBA" id="ARBA00022475"/>
    </source>
</evidence>
<evidence type="ECO:0000256" key="2">
    <source>
        <dbReference type="ARBA" id="ARBA00005262"/>
    </source>
</evidence>
<evidence type="ECO:0000256" key="4">
    <source>
        <dbReference type="ARBA" id="ARBA00022692"/>
    </source>
</evidence>
<protein>
    <submittedName>
        <fullName evidence="8">Chromate transporter</fullName>
    </submittedName>
</protein>
<evidence type="ECO:0000256" key="5">
    <source>
        <dbReference type="ARBA" id="ARBA00022989"/>
    </source>
</evidence>
<name>A0ABS4GLZ5_9BACL</name>
<dbReference type="InterPro" id="IPR052518">
    <property type="entry name" value="CHR_Transporter"/>
</dbReference>
<comment type="subcellular location">
    <subcellularLocation>
        <location evidence="1">Cell membrane</location>
        <topology evidence="1">Multi-pass membrane protein</topology>
    </subcellularLocation>
</comment>
<keyword evidence="4 7" id="KW-0812">Transmembrane</keyword>
<gene>
    <name evidence="8" type="ORF">J2Z37_001285</name>
</gene>
<comment type="caution">
    <text evidence="8">The sequence shown here is derived from an EMBL/GenBank/DDBJ whole genome shotgun (WGS) entry which is preliminary data.</text>
</comment>
<proteinExistence type="inferred from homology"/>
<reference evidence="8 9" key="1">
    <citation type="submission" date="2021-03" db="EMBL/GenBank/DDBJ databases">
        <title>Genomic Encyclopedia of Type Strains, Phase IV (KMG-IV): sequencing the most valuable type-strain genomes for metagenomic binning, comparative biology and taxonomic classification.</title>
        <authorList>
            <person name="Goeker M."/>
        </authorList>
    </citation>
    <scope>NUCLEOTIDE SEQUENCE [LARGE SCALE GENOMIC DNA]</scope>
    <source>
        <strain evidence="8 9">DSM 24738</strain>
    </source>
</reference>
<feature type="transmembrane region" description="Helical" evidence="7">
    <location>
        <begin position="70"/>
        <end position="100"/>
    </location>
</feature>
<keyword evidence="5 7" id="KW-1133">Transmembrane helix</keyword>
<keyword evidence="6 7" id="KW-0472">Membrane</keyword>
<dbReference type="Proteomes" id="UP001519343">
    <property type="component" value="Unassembled WGS sequence"/>
</dbReference>
<accession>A0ABS4GLZ5</accession>
<organism evidence="8 9">
    <name type="scientific">Ammoniphilus resinae</name>
    <dbReference type="NCBI Taxonomy" id="861532"/>
    <lineage>
        <taxon>Bacteria</taxon>
        <taxon>Bacillati</taxon>
        <taxon>Bacillota</taxon>
        <taxon>Bacilli</taxon>
        <taxon>Bacillales</taxon>
        <taxon>Paenibacillaceae</taxon>
        <taxon>Aneurinibacillus group</taxon>
        <taxon>Ammoniphilus</taxon>
    </lineage>
</organism>